<keyword evidence="2" id="KW-1185">Reference proteome</keyword>
<dbReference type="Proteomes" id="UP000287171">
    <property type="component" value="Unassembled WGS sequence"/>
</dbReference>
<gene>
    <name evidence="1" type="ORF">KDA_56930</name>
</gene>
<organism evidence="1 2">
    <name type="scientific">Dictyobacter alpinus</name>
    <dbReference type="NCBI Taxonomy" id="2014873"/>
    <lineage>
        <taxon>Bacteria</taxon>
        <taxon>Bacillati</taxon>
        <taxon>Chloroflexota</taxon>
        <taxon>Ktedonobacteria</taxon>
        <taxon>Ktedonobacterales</taxon>
        <taxon>Dictyobacteraceae</taxon>
        <taxon>Dictyobacter</taxon>
    </lineage>
</organism>
<sequence length="84" mass="10070">MKTFTQTREIFIEAIDQLKRLEGPEKVTQALRIVKEREAGKLCYQAEEDLPQAELFLLKDMLRVGKNNWTRYKQIFLESMHKRK</sequence>
<protein>
    <submittedName>
        <fullName evidence="1">Uncharacterized protein</fullName>
    </submittedName>
</protein>
<dbReference type="AlphaFoldDB" id="A0A402BFX0"/>
<comment type="caution">
    <text evidence="1">The sequence shown here is derived from an EMBL/GenBank/DDBJ whole genome shotgun (WGS) entry which is preliminary data.</text>
</comment>
<dbReference type="RefSeq" id="WP_126630359.1">
    <property type="nucleotide sequence ID" value="NZ_BIFT01000002.1"/>
</dbReference>
<proteinExistence type="predicted"/>
<accession>A0A402BFX0</accession>
<dbReference type="OrthoDB" id="9941190at2"/>
<evidence type="ECO:0000313" key="2">
    <source>
        <dbReference type="Proteomes" id="UP000287171"/>
    </source>
</evidence>
<evidence type="ECO:0000313" key="1">
    <source>
        <dbReference type="EMBL" id="GCE30209.1"/>
    </source>
</evidence>
<reference evidence="2" key="1">
    <citation type="submission" date="2018-12" db="EMBL/GenBank/DDBJ databases">
        <title>Tengunoibacter tsumagoiensis gen. nov., sp. nov., Dictyobacter kobayashii sp. nov., D. alpinus sp. nov., and D. joshuensis sp. nov. and description of Dictyobacteraceae fam. nov. within the order Ktedonobacterales isolated from Tengu-no-mugimeshi.</title>
        <authorList>
            <person name="Wang C.M."/>
            <person name="Zheng Y."/>
            <person name="Sakai Y."/>
            <person name="Toyoda A."/>
            <person name="Minakuchi Y."/>
            <person name="Abe K."/>
            <person name="Yokota A."/>
            <person name="Yabe S."/>
        </authorList>
    </citation>
    <scope>NUCLEOTIDE SEQUENCE [LARGE SCALE GENOMIC DNA]</scope>
    <source>
        <strain evidence="2">Uno16</strain>
    </source>
</reference>
<name>A0A402BFX0_9CHLR</name>
<dbReference type="EMBL" id="BIFT01000002">
    <property type="protein sequence ID" value="GCE30209.1"/>
    <property type="molecule type" value="Genomic_DNA"/>
</dbReference>